<dbReference type="Proteomes" id="UP000535501">
    <property type="component" value="Unassembled WGS sequence"/>
</dbReference>
<comment type="caution">
    <text evidence="4">The sequence shown here is derived from an EMBL/GenBank/DDBJ whole genome shotgun (WGS) entry which is preliminary data.</text>
</comment>
<dbReference type="Pfam" id="PF13505">
    <property type="entry name" value="OMP_b-brl"/>
    <property type="match status" value="1"/>
</dbReference>
<name>A0A7W9Z0U3_9HYPH</name>
<evidence type="ECO:0000256" key="2">
    <source>
        <dbReference type="SAM" id="SignalP"/>
    </source>
</evidence>
<reference evidence="4 5" key="1">
    <citation type="submission" date="2020-08" db="EMBL/GenBank/DDBJ databases">
        <title>Genomic Encyclopedia of Type Strains, Phase IV (KMG-IV): sequencing the most valuable type-strain genomes for metagenomic binning, comparative biology and taxonomic classification.</title>
        <authorList>
            <person name="Goeker M."/>
        </authorList>
    </citation>
    <scope>NUCLEOTIDE SEQUENCE [LARGE SCALE GENOMIC DNA]</scope>
    <source>
        <strain evidence="4 5">DSM 102134</strain>
    </source>
</reference>
<keyword evidence="1 2" id="KW-0732">Signal</keyword>
<evidence type="ECO:0000313" key="4">
    <source>
        <dbReference type="EMBL" id="MBB6181081.1"/>
    </source>
</evidence>
<evidence type="ECO:0000259" key="3">
    <source>
        <dbReference type="Pfam" id="PF13505"/>
    </source>
</evidence>
<sequence>MRKSTFLFLASSSIVGLVAFSSAQAADMAPVEAPMEAAVALESTGGYEFSVYGGYQTAPHSDVEVSGGPDFTAGWEGNSFSMPIYWGVRGTYWFDGGRLSNLGISLDFTHAKVYADDETLAETGWDHFEMTDGINLLTVNALYRFPIEGSRFTPYVGAGVGINVPHIEVTRPSGTTSEYQFGGATLQAQAGVKYDITDRWAAFVEYKGNYSFVDVDIDSGDSLKTEIFTNAVNVGISFKF</sequence>
<protein>
    <submittedName>
        <fullName evidence="4">Lipid A oxidase</fullName>
    </submittedName>
</protein>
<dbReference type="Gene3D" id="2.40.160.20">
    <property type="match status" value="1"/>
</dbReference>
<gene>
    <name evidence="4" type="ORF">HNQ75_003066</name>
</gene>
<evidence type="ECO:0000256" key="1">
    <source>
        <dbReference type="ARBA" id="ARBA00022729"/>
    </source>
</evidence>
<accession>A0A7W9Z0U3</accession>
<dbReference type="SUPFAM" id="SSF56925">
    <property type="entry name" value="OMPA-like"/>
    <property type="match status" value="1"/>
</dbReference>
<feature type="domain" description="Outer membrane protein beta-barrel" evidence="3">
    <location>
        <begin position="18"/>
        <end position="240"/>
    </location>
</feature>
<dbReference type="EMBL" id="JACHEJ010000008">
    <property type="protein sequence ID" value="MBB6181081.1"/>
    <property type="molecule type" value="Genomic_DNA"/>
</dbReference>
<evidence type="ECO:0000313" key="5">
    <source>
        <dbReference type="Proteomes" id="UP000535501"/>
    </source>
</evidence>
<dbReference type="RefSeq" id="WP_077548194.1">
    <property type="nucleotide sequence ID" value="NZ_CANLQM010000009.1"/>
</dbReference>
<feature type="signal peptide" evidence="2">
    <location>
        <begin position="1"/>
        <end position="25"/>
    </location>
</feature>
<dbReference type="InterPro" id="IPR011250">
    <property type="entry name" value="OMP/PagP_B-barrel"/>
</dbReference>
<organism evidence="4 5">
    <name type="scientific">Pseudorhizobium flavum</name>
    <dbReference type="NCBI Taxonomy" id="1335061"/>
    <lineage>
        <taxon>Bacteria</taxon>
        <taxon>Pseudomonadati</taxon>
        <taxon>Pseudomonadota</taxon>
        <taxon>Alphaproteobacteria</taxon>
        <taxon>Hyphomicrobiales</taxon>
        <taxon>Rhizobiaceae</taxon>
        <taxon>Rhizobium/Agrobacterium group</taxon>
        <taxon>Pseudorhizobium</taxon>
    </lineage>
</organism>
<proteinExistence type="predicted"/>
<keyword evidence="5" id="KW-1185">Reference proteome</keyword>
<dbReference type="AlphaFoldDB" id="A0A7W9Z0U3"/>
<dbReference type="InterPro" id="IPR027385">
    <property type="entry name" value="Beta-barrel_OMP"/>
</dbReference>
<feature type="chain" id="PRO_5030821204" evidence="2">
    <location>
        <begin position="26"/>
        <end position="240"/>
    </location>
</feature>